<evidence type="ECO:0000256" key="17">
    <source>
        <dbReference type="SAM" id="MobiDB-lite"/>
    </source>
</evidence>
<feature type="domain" description="P-type ATPase C-terminal" evidence="20">
    <location>
        <begin position="795"/>
        <end position="1034"/>
    </location>
</feature>
<dbReference type="InterPro" id="IPR023299">
    <property type="entry name" value="ATPase_P-typ_cyto_dom_N"/>
</dbReference>
<dbReference type="InterPro" id="IPR006539">
    <property type="entry name" value="P-type_ATPase_IV"/>
</dbReference>
<evidence type="ECO:0000256" key="11">
    <source>
        <dbReference type="ARBA" id="ARBA00023136"/>
    </source>
</evidence>
<dbReference type="PANTHER" id="PTHR24092">
    <property type="entry name" value="PROBABLE PHOSPHOLIPID-TRANSPORTING ATPASE"/>
    <property type="match status" value="1"/>
</dbReference>
<feature type="compositionally biased region" description="Polar residues" evidence="17">
    <location>
        <begin position="1"/>
        <end position="17"/>
    </location>
</feature>
<dbReference type="InterPro" id="IPR032630">
    <property type="entry name" value="P_typ_ATPase_c"/>
</dbReference>
<dbReference type="NCBIfam" id="TIGR01494">
    <property type="entry name" value="ATPase_P-type"/>
    <property type="match status" value="2"/>
</dbReference>
<dbReference type="EC" id="7.6.2.1" evidence="16"/>
<feature type="binding site" evidence="14">
    <location>
        <position position="463"/>
    </location>
    <ligand>
        <name>ATP</name>
        <dbReference type="ChEBI" id="CHEBI:30616"/>
    </ligand>
</feature>
<dbReference type="SUPFAM" id="SSF81660">
    <property type="entry name" value="Metal cation-transporting ATPase, ATP-binding domain N"/>
    <property type="match status" value="1"/>
</dbReference>
<feature type="transmembrane region" description="Helical" evidence="16">
    <location>
        <begin position="938"/>
        <end position="959"/>
    </location>
</feature>
<evidence type="ECO:0000256" key="13">
    <source>
        <dbReference type="PIRSR" id="PIRSR606539-1"/>
    </source>
</evidence>
<dbReference type="PRINTS" id="PR00119">
    <property type="entry name" value="CATATPASE"/>
</dbReference>
<evidence type="ECO:0000256" key="5">
    <source>
        <dbReference type="ARBA" id="ARBA00022723"/>
    </source>
</evidence>
<dbReference type="GO" id="GO:0005886">
    <property type="term" value="C:plasma membrane"/>
    <property type="evidence" value="ECO:0007669"/>
    <property type="project" value="TreeGrafter"/>
</dbReference>
<dbReference type="Pfam" id="PF00122">
    <property type="entry name" value="E1-E2_ATPase"/>
    <property type="match status" value="1"/>
</dbReference>
<keyword evidence="10 16" id="KW-1133">Transmembrane helix</keyword>
<comment type="catalytic activity">
    <reaction evidence="12 16">
        <text>ATP + H2O + phospholipidSide 1 = ADP + phosphate + phospholipidSide 2.</text>
        <dbReference type="EC" id="7.6.2.1"/>
    </reaction>
</comment>
<dbReference type="InterPro" id="IPR032631">
    <property type="entry name" value="P-type_ATPase_N"/>
</dbReference>
<evidence type="ECO:0000256" key="7">
    <source>
        <dbReference type="ARBA" id="ARBA00022840"/>
    </source>
</evidence>
<feature type="transmembrane region" description="Helical" evidence="16">
    <location>
        <begin position="333"/>
        <end position="357"/>
    </location>
</feature>
<organism evidence="21 22">
    <name type="scientific">Ficus carica</name>
    <name type="common">Common fig</name>
    <dbReference type="NCBI Taxonomy" id="3494"/>
    <lineage>
        <taxon>Eukaryota</taxon>
        <taxon>Viridiplantae</taxon>
        <taxon>Streptophyta</taxon>
        <taxon>Embryophyta</taxon>
        <taxon>Tracheophyta</taxon>
        <taxon>Spermatophyta</taxon>
        <taxon>Magnoliopsida</taxon>
        <taxon>eudicotyledons</taxon>
        <taxon>Gunneridae</taxon>
        <taxon>Pentapetalae</taxon>
        <taxon>rosids</taxon>
        <taxon>fabids</taxon>
        <taxon>Rosales</taxon>
        <taxon>Moraceae</taxon>
        <taxon>Ficeae</taxon>
        <taxon>Ficus</taxon>
    </lineage>
</organism>
<dbReference type="FunFam" id="2.70.150.10:FF:000054">
    <property type="entry name" value="Phospholipid-transporting ATPase"/>
    <property type="match status" value="1"/>
</dbReference>
<keyword evidence="8 15" id="KW-0460">Magnesium</keyword>
<dbReference type="Pfam" id="PF16209">
    <property type="entry name" value="PhoLip_ATPase_N"/>
    <property type="match status" value="1"/>
</dbReference>
<feature type="domain" description="P-type ATPase A" evidence="18">
    <location>
        <begin position="174"/>
        <end position="237"/>
    </location>
</feature>
<feature type="region of interest" description="Disordered" evidence="17">
    <location>
        <begin position="1"/>
        <end position="36"/>
    </location>
</feature>
<feature type="binding site" evidence="15">
    <location>
        <position position="463"/>
    </location>
    <ligand>
        <name>Mg(2+)</name>
        <dbReference type="ChEBI" id="CHEBI:18420"/>
    </ligand>
</feature>
<dbReference type="Gene3D" id="3.40.1110.10">
    <property type="entry name" value="Calcium-transporting ATPase, cytoplasmic domain N"/>
    <property type="match status" value="1"/>
</dbReference>
<dbReference type="InterPro" id="IPR023214">
    <property type="entry name" value="HAD_sf"/>
</dbReference>
<evidence type="ECO:0000256" key="16">
    <source>
        <dbReference type="RuleBase" id="RU362033"/>
    </source>
</evidence>
<feature type="transmembrane region" description="Helical" evidence="16">
    <location>
        <begin position="1005"/>
        <end position="1025"/>
    </location>
</feature>
<dbReference type="SUPFAM" id="SSF81653">
    <property type="entry name" value="Calcium ATPase, transduction domain A"/>
    <property type="match status" value="1"/>
</dbReference>
<gene>
    <name evidence="21" type="ORF">TIFTF001_028302</name>
</gene>
<evidence type="ECO:0000256" key="3">
    <source>
        <dbReference type="ARBA" id="ARBA00008109"/>
    </source>
</evidence>
<evidence type="ECO:0000256" key="12">
    <source>
        <dbReference type="ARBA" id="ARBA00034036"/>
    </source>
</evidence>
<feature type="compositionally biased region" description="Low complexity" evidence="17">
    <location>
        <begin position="18"/>
        <end position="33"/>
    </location>
</feature>
<reference evidence="21" key="1">
    <citation type="submission" date="2023-07" db="EMBL/GenBank/DDBJ databases">
        <title>draft genome sequence of fig (Ficus carica).</title>
        <authorList>
            <person name="Takahashi T."/>
            <person name="Nishimura K."/>
        </authorList>
    </citation>
    <scope>NUCLEOTIDE SEQUENCE</scope>
</reference>
<feature type="transmembrane region" description="Helical" evidence="16">
    <location>
        <begin position="862"/>
        <end position="879"/>
    </location>
</feature>
<keyword evidence="9 16" id="KW-1278">Translocase</keyword>
<comment type="subcellular location">
    <subcellularLocation>
        <location evidence="2">Endomembrane system</location>
    </subcellularLocation>
    <subcellularLocation>
        <location evidence="1 16">Membrane</location>
        <topology evidence="1 16">Multi-pass membrane protein</topology>
    </subcellularLocation>
</comment>
<feature type="binding site" evidence="14">
    <location>
        <position position="611"/>
    </location>
    <ligand>
        <name>ATP</name>
        <dbReference type="ChEBI" id="CHEBI:30616"/>
    </ligand>
</feature>
<keyword evidence="6 14" id="KW-0547">Nucleotide-binding</keyword>
<dbReference type="Proteomes" id="UP001187192">
    <property type="component" value="Unassembled WGS sequence"/>
</dbReference>
<dbReference type="SUPFAM" id="SSF56784">
    <property type="entry name" value="HAD-like"/>
    <property type="match status" value="1"/>
</dbReference>
<dbReference type="GO" id="GO:0140326">
    <property type="term" value="F:ATPase-coupled intramembrane lipid transporter activity"/>
    <property type="evidence" value="ECO:0007669"/>
    <property type="project" value="UniProtKB-EC"/>
</dbReference>
<evidence type="ECO:0000256" key="15">
    <source>
        <dbReference type="PIRSR" id="PIRSR606539-3"/>
    </source>
</evidence>
<evidence type="ECO:0000256" key="6">
    <source>
        <dbReference type="ARBA" id="ARBA00022741"/>
    </source>
</evidence>
<dbReference type="Gene3D" id="2.70.150.10">
    <property type="entry name" value="Calcium-transporting ATPase, cytoplasmic transduction domain A"/>
    <property type="match status" value="1"/>
</dbReference>
<dbReference type="InterPro" id="IPR023298">
    <property type="entry name" value="ATPase_P-typ_TM_dom_sf"/>
</dbReference>
<feature type="binding site" evidence="14">
    <location>
        <position position="461"/>
    </location>
    <ligand>
        <name>ATP</name>
        <dbReference type="ChEBI" id="CHEBI:30616"/>
    </ligand>
</feature>
<feature type="transmembrane region" description="Helical" evidence="16">
    <location>
        <begin position="392"/>
        <end position="413"/>
    </location>
</feature>
<dbReference type="GO" id="GO:0005524">
    <property type="term" value="F:ATP binding"/>
    <property type="evidence" value="ECO:0007669"/>
    <property type="project" value="UniProtKB-UniRule"/>
</dbReference>
<dbReference type="InterPro" id="IPR059000">
    <property type="entry name" value="ATPase_P-type_domA"/>
</dbReference>
<evidence type="ECO:0000256" key="8">
    <source>
        <dbReference type="ARBA" id="ARBA00022842"/>
    </source>
</evidence>
<feature type="domain" description="P-type ATPase N-terminal" evidence="19">
    <location>
        <begin position="75"/>
        <end position="141"/>
    </location>
</feature>
<sequence length="1076" mass="120990">MDSKNPAENSQSIESVFNNSSSRRSISSSQSRNSVREVTFSDLGMKPVRFGSRAGDSEAFNISQKEINEDEARLVYIDDPGKTNERFEFARNSIRTAKYSILTFLPRNLFEQFHRVAYIYFLVIAVLNQLPQLAVFGRTASILPLAFVLLVTAVKDAYEDYRRHRSDKIENNRLASVLINNQFQGKKWKDIKVGEIIKIRANETIPCDMVLLSTSDPTGVAYVQTINLDGESNLKTRYAKQETLSKLPEKEKISGVIRCEKPNRNIYGFQANLEMDGKKLSLGPSNVVIRGCELKNTGWAIGVVVYAGRETKAMLNSSGAPSKRSRLETRMNVEIIILSVFLISLCTVVSVCAAVWLRRHRDELDYLPFYRRKDFSEEKVENYNYYGWGMEIFFTFLMSVIVFQIMIPISLYVSMELVRVGQAFFMIGDEKMYDEATNSRFQCRALNINEDLGQIKYVFSDKTGTLTENKMEFQCASIGGVDYSGGGISAQELGGYTTKVDGNILRPKMKVNVDPELLQLSESGKNSDKGMQVYDFFLALAACNTIVPLVTDASDPTVKLVDYQGESPDEQALVYAAANYGFMLIERTSGHIVIDIHGQRQRFNVLGLHEFDSDRKRMSVILGCPDKTVKVFVKGADTTMFSVIDKSMNLSMIRTTEAHLHNYSSKGLRTLVVGMRDLSPSEFEQWHSSFEAASMALMGTSGATPNPVALIIDGTSLVYILDSELEEQLFELASKCSAVLCCRVAPLQKAGIVSLVKNRTSDMTLAIGDGANDVSMIQMADVGVGISGQEGRQAVMASDFAMGQFRFLVPLLLVHGHWNYQRMGYMIVYNFYRNAVFVLVLFWYVLFTAFTLTTAINEWSSVLYSIIYTSLPTIVVGILDKDLSRRTLLKDPQLYGAGQRQECYNSKLFWLAMLDTLWQSIVIFFIPLLAYWETSIDVSSIGDLWTIAVVILVNLHLAMDIGQWTWVTHSAIWGSIVATWICVIVIDAVPSLVGYWAIFEIGKSRLFWLCLLGIIVAALLPRVVVKFLYQYYCPCDVQIAREVENFGSPRELVAAQIEMNPILDHQHRGQGDFVFS</sequence>
<dbReference type="AlphaFoldDB" id="A0AA88J1H1"/>
<evidence type="ECO:0000313" key="22">
    <source>
        <dbReference type="Proteomes" id="UP001187192"/>
    </source>
</evidence>
<feature type="transmembrane region" description="Helical" evidence="16">
    <location>
        <begin position="908"/>
        <end position="932"/>
    </location>
</feature>
<evidence type="ECO:0000256" key="4">
    <source>
        <dbReference type="ARBA" id="ARBA00022692"/>
    </source>
</evidence>
<dbReference type="InterPro" id="IPR001757">
    <property type="entry name" value="P_typ_ATPase"/>
</dbReference>
<dbReference type="InterPro" id="IPR008250">
    <property type="entry name" value="ATPase_P-typ_transduc_dom_A_sf"/>
</dbReference>
<dbReference type="NCBIfam" id="TIGR01652">
    <property type="entry name" value="ATPase-Plipid"/>
    <property type="match status" value="2"/>
</dbReference>
<comment type="caution">
    <text evidence="21">The sequence shown here is derived from an EMBL/GenBank/DDBJ whole genome shotgun (WGS) entry which is preliminary data.</text>
</comment>
<dbReference type="InterPro" id="IPR018303">
    <property type="entry name" value="ATPase_P-typ_P_site"/>
</dbReference>
<feature type="binding site" evidence="14">
    <location>
        <position position="634"/>
    </location>
    <ligand>
        <name>ATP</name>
        <dbReference type="ChEBI" id="CHEBI:30616"/>
    </ligand>
</feature>
<keyword evidence="5 15" id="KW-0479">Metal-binding</keyword>
<feature type="active site" description="4-aspartylphosphate intermediate" evidence="13">
    <location>
        <position position="461"/>
    </location>
</feature>
<dbReference type="EMBL" id="BTGU01000085">
    <property type="protein sequence ID" value="GMN59211.1"/>
    <property type="molecule type" value="Genomic_DNA"/>
</dbReference>
<evidence type="ECO:0000313" key="21">
    <source>
        <dbReference type="EMBL" id="GMN59211.1"/>
    </source>
</evidence>
<evidence type="ECO:0000259" key="20">
    <source>
        <dbReference type="Pfam" id="PF16212"/>
    </source>
</evidence>
<dbReference type="FunFam" id="3.40.1110.10:FF:000025">
    <property type="entry name" value="Phospholipid-transporting ATPase"/>
    <property type="match status" value="1"/>
</dbReference>
<feature type="transmembrane region" description="Helical" evidence="16">
    <location>
        <begin position="831"/>
        <end position="856"/>
    </location>
</feature>
<comment type="similarity">
    <text evidence="3 16">Belongs to the cation transport ATPase (P-type) (TC 3.A.3) family. Type IV subfamily.</text>
</comment>
<evidence type="ECO:0000259" key="18">
    <source>
        <dbReference type="Pfam" id="PF00122"/>
    </source>
</evidence>
<dbReference type="Pfam" id="PF13246">
    <property type="entry name" value="Cation_ATPase"/>
    <property type="match status" value="1"/>
</dbReference>
<proteinExistence type="inferred from homology"/>
<protein>
    <recommendedName>
        <fullName evidence="16">Phospholipid-transporting ATPase</fullName>
        <ecNumber evidence="16">7.6.2.1</ecNumber>
    </recommendedName>
</protein>
<keyword evidence="22" id="KW-1185">Reference proteome</keyword>
<dbReference type="GO" id="GO:0016887">
    <property type="term" value="F:ATP hydrolysis activity"/>
    <property type="evidence" value="ECO:0007669"/>
    <property type="project" value="InterPro"/>
</dbReference>
<name>A0AA88J1H1_FICCA</name>
<dbReference type="InterPro" id="IPR036412">
    <property type="entry name" value="HAD-like_sf"/>
</dbReference>
<dbReference type="PANTHER" id="PTHR24092:SF91">
    <property type="entry name" value="PHOSPHOLIPID-TRANSPORTING ATPASE 1"/>
    <property type="match status" value="1"/>
</dbReference>
<keyword evidence="4 16" id="KW-0812">Transmembrane</keyword>
<accession>A0AA88J1H1</accession>
<dbReference type="PROSITE" id="PS00154">
    <property type="entry name" value="ATPASE_E1_E2"/>
    <property type="match status" value="1"/>
</dbReference>
<keyword evidence="7 14" id="KW-0067">ATP-binding</keyword>
<evidence type="ECO:0000256" key="10">
    <source>
        <dbReference type="ARBA" id="ARBA00022989"/>
    </source>
</evidence>
<feature type="binding site" evidence="15">
    <location>
        <position position="461"/>
    </location>
    <ligand>
        <name>Mg(2+)</name>
        <dbReference type="ChEBI" id="CHEBI:18420"/>
    </ligand>
</feature>
<dbReference type="Pfam" id="PF16212">
    <property type="entry name" value="PhoLip_ATPase_C"/>
    <property type="match status" value="1"/>
</dbReference>
<dbReference type="Gene3D" id="3.40.50.1000">
    <property type="entry name" value="HAD superfamily/HAD-like"/>
    <property type="match status" value="1"/>
</dbReference>
<dbReference type="SUPFAM" id="SSF81665">
    <property type="entry name" value="Calcium ATPase, transmembrane domain M"/>
    <property type="match status" value="1"/>
</dbReference>
<dbReference type="GO" id="GO:0045332">
    <property type="term" value="P:phospholipid translocation"/>
    <property type="evidence" value="ECO:0007669"/>
    <property type="project" value="TreeGrafter"/>
</dbReference>
<evidence type="ECO:0000256" key="2">
    <source>
        <dbReference type="ARBA" id="ARBA00004308"/>
    </source>
</evidence>
<feature type="binding site" evidence="14">
    <location>
        <position position="462"/>
    </location>
    <ligand>
        <name>ATP</name>
        <dbReference type="ChEBI" id="CHEBI:30616"/>
    </ligand>
</feature>
<feature type="transmembrane region" description="Helical" evidence="16">
    <location>
        <begin position="140"/>
        <end position="158"/>
    </location>
</feature>
<feature type="transmembrane region" description="Helical" evidence="16">
    <location>
        <begin position="116"/>
        <end position="134"/>
    </location>
</feature>
<feature type="binding site" evidence="14">
    <location>
        <position position="570"/>
    </location>
    <ligand>
        <name>ATP</name>
        <dbReference type="ChEBI" id="CHEBI:30616"/>
    </ligand>
</feature>
<feature type="binding site" evidence="14">
    <location>
        <position position="669"/>
    </location>
    <ligand>
        <name>ATP</name>
        <dbReference type="ChEBI" id="CHEBI:30616"/>
    </ligand>
</feature>
<evidence type="ECO:0000256" key="1">
    <source>
        <dbReference type="ARBA" id="ARBA00004141"/>
    </source>
</evidence>
<keyword evidence="11 16" id="KW-0472">Membrane</keyword>
<comment type="cofactor">
    <cofactor evidence="15">
        <name>Mg(2+)</name>
        <dbReference type="ChEBI" id="CHEBI:18420"/>
    </cofactor>
</comment>
<dbReference type="GO" id="GO:0000287">
    <property type="term" value="F:magnesium ion binding"/>
    <property type="evidence" value="ECO:0007669"/>
    <property type="project" value="UniProtKB-UniRule"/>
</dbReference>
<evidence type="ECO:0000256" key="9">
    <source>
        <dbReference type="ARBA" id="ARBA00022967"/>
    </source>
</evidence>
<feature type="transmembrane region" description="Helical" evidence="16">
    <location>
        <begin position="971"/>
        <end position="999"/>
    </location>
</feature>
<evidence type="ECO:0000256" key="14">
    <source>
        <dbReference type="PIRSR" id="PIRSR606539-2"/>
    </source>
</evidence>
<evidence type="ECO:0000259" key="19">
    <source>
        <dbReference type="Pfam" id="PF16209"/>
    </source>
</evidence>